<dbReference type="AlphaFoldDB" id="A0A842HH49"/>
<name>A0A842HH49_9BACT</name>
<accession>A0A842HH49</accession>
<gene>
    <name evidence="1" type="ORF">H5P28_11510</name>
</gene>
<dbReference type="EMBL" id="JACHVB010000035">
    <property type="protein sequence ID" value="MBC2594884.1"/>
    <property type="molecule type" value="Genomic_DNA"/>
</dbReference>
<dbReference type="Proteomes" id="UP000546464">
    <property type="component" value="Unassembled WGS sequence"/>
</dbReference>
<organism evidence="1 2">
    <name type="scientific">Ruficoccus amylovorans</name>
    <dbReference type="NCBI Taxonomy" id="1804625"/>
    <lineage>
        <taxon>Bacteria</taxon>
        <taxon>Pseudomonadati</taxon>
        <taxon>Verrucomicrobiota</taxon>
        <taxon>Opitutia</taxon>
        <taxon>Puniceicoccales</taxon>
        <taxon>Cerasicoccaceae</taxon>
        <taxon>Ruficoccus</taxon>
    </lineage>
</organism>
<protein>
    <submittedName>
        <fullName evidence="1">Uncharacterized protein</fullName>
    </submittedName>
</protein>
<sequence length="94" mass="10564">MDTQAYRKEREARPEAMCSRQKVFLALSALIPEITLIFESDELPETLSQSEMQEIVKYVAAYQQALEEDHITEPTARLAFARGVLEAEGGSSTQ</sequence>
<keyword evidence="2" id="KW-1185">Reference proteome</keyword>
<proteinExistence type="predicted"/>
<evidence type="ECO:0000313" key="2">
    <source>
        <dbReference type="Proteomes" id="UP000546464"/>
    </source>
</evidence>
<reference evidence="1 2" key="1">
    <citation type="submission" date="2020-07" db="EMBL/GenBank/DDBJ databases">
        <authorList>
            <person name="Feng X."/>
        </authorList>
    </citation>
    <scope>NUCLEOTIDE SEQUENCE [LARGE SCALE GENOMIC DNA]</scope>
    <source>
        <strain evidence="1 2">JCM31066</strain>
    </source>
</reference>
<dbReference type="RefSeq" id="WP_185675851.1">
    <property type="nucleotide sequence ID" value="NZ_JACHVB010000035.1"/>
</dbReference>
<comment type="caution">
    <text evidence="1">The sequence shown here is derived from an EMBL/GenBank/DDBJ whole genome shotgun (WGS) entry which is preliminary data.</text>
</comment>
<evidence type="ECO:0000313" key="1">
    <source>
        <dbReference type="EMBL" id="MBC2594884.1"/>
    </source>
</evidence>